<gene>
    <name evidence="2" type="ORF">SAMN02745181_2504</name>
</gene>
<organism evidence="2 3">
    <name type="scientific">Rubritalea squalenifaciens DSM 18772</name>
    <dbReference type="NCBI Taxonomy" id="1123071"/>
    <lineage>
        <taxon>Bacteria</taxon>
        <taxon>Pseudomonadati</taxon>
        <taxon>Verrucomicrobiota</taxon>
        <taxon>Verrucomicrobiia</taxon>
        <taxon>Verrucomicrobiales</taxon>
        <taxon>Rubritaleaceae</taxon>
        <taxon>Rubritalea</taxon>
    </lineage>
</organism>
<dbReference type="AlphaFoldDB" id="A0A1M6LU68"/>
<sequence>MMDKQSFKLPFLLAIVSTGILTTGAHAASIAWDGEGSDGIWQTGLNWDTNSVPTAADDITISNGDTVTYVPGGDLTVDGGSVTVSGGSTLTQTASNWARINNGTLTLNDSTFSRAGGNVVLAFNTDNNSGINAVNSNFSIGGELWFGHNNNTGNQVVSVNLTNSTIDANGVVGIWFWDTDAAGNSFSLNINGAGSTVEGRVGRRNTGGSNNAVTWETLWNEGILTYNGSNAGLFADHFITSGTAGTGDYTLTSIPEPSSLSLISLVCFGLLMRKHRKP</sequence>
<dbReference type="OrthoDB" id="200357at2"/>
<protein>
    <submittedName>
        <fullName evidence="2">PEP-CTERM protein-sorting domain-containing protein</fullName>
    </submittedName>
</protein>
<name>A0A1M6LU68_9BACT</name>
<feature type="signal peptide" evidence="1">
    <location>
        <begin position="1"/>
        <end position="27"/>
    </location>
</feature>
<reference evidence="2 3" key="1">
    <citation type="submission" date="2016-11" db="EMBL/GenBank/DDBJ databases">
        <authorList>
            <person name="Jaros S."/>
            <person name="Januszkiewicz K."/>
            <person name="Wedrychowicz H."/>
        </authorList>
    </citation>
    <scope>NUCLEOTIDE SEQUENCE [LARGE SCALE GENOMIC DNA]</scope>
    <source>
        <strain evidence="2 3">DSM 18772</strain>
    </source>
</reference>
<proteinExistence type="predicted"/>
<dbReference type="RefSeq" id="WP_143184088.1">
    <property type="nucleotide sequence ID" value="NZ_FQYR01000004.1"/>
</dbReference>
<evidence type="ECO:0000313" key="3">
    <source>
        <dbReference type="Proteomes" id="UP000184510"/>
    </source>
</evidence>
<dbReference type="InterPro" id="IPR013424">
    <property type="entry name" value="Ice-binding_C"/>
</dbReference>
<dbReference type="EMBL" id="FQYR01000004">
    <property type="protein sequence ID" value="SHJ74690.1"/>
    <property type="molecule type" value="Genomic_DNA"/>
</dbReference>
<accession>A0A1M6LU68</accession>
<evidence type="ECO:0000256" key="1">
    <source>
        <dbReference type="SAM" id="SignalP"/>
    </source>
</evidence>
<keyword evidence="1" id="KW-0732">Signal</keyword>
<dbReference type="InParanoid" id="A0A1M6LU68"/>
<dbReference type="NCBIfam" id="TIGR02595">
    <property type="entry name" value="PEP_CTERM"/>
    <property type="match status" value="1"/>
</dbReference>
<dbReference type="Proteomes" id="UP000184510">
    <property type="component" value="Unassembled WGS sequence"/>
</dbReference>
<feature type="chain" id="PRO_5012002720" evidence="1">
    <location>
        <begin position="28"/>
        <end position="278"/>
    </location>
</feature>
<keyword evidence="3" id="KW-1185">Reference proteome</keyword>
<evidence type="ECO:0000313" key="2">
    <source>
        <dbReference type="EMBL" id="SHJ74690.1"/>
    </source>
</evidence>